<organism evidence="1 2">
    <name type="scientific">Colletotrichum navitas</name>
    <dbReference type="NCBI Taxonomy" id="681940"/>
    <lineage>
        <taxon>Eukaryota</taxon>
        <taxon>Fungi</taxon>
        <taxon>Dikarya</taxon>
        <taxon>Ascomycota</taxon>
        <taxon>Pezizomycotina</taxon>
        <taxon>Sordariomycetes</taxon>
        <taxon>Hypocreomycetidae</taxon>
        <taxon>Glomerellales</taxon>
        <taxon>Glomerellaceae</taxon>
        <taxon>Colletotrichum</taxon>
        <taxon>Colletotrichum graminicola species complex</taxon>
    </lineage>
</organism>
<dbReference type="RefSeq" id="XP_060419937.1">
    <property type="nucleotide sequence ID" value="XM_060550935.1"/>
</dbReference>
<dbReference type="EMBL" id="JAHLJV010000002">
    <property type="protein sequence ID" value="KAK1599348.1"/>
    <property type="molecule type" value="Genomic_DNA"/>
</dbReference>
<reference evidence="1" key="1">
    <citation type="submission" date="2021-06" db="EMBL/GenBank/DDBJ databases">
        <title>Comparative genomics, transcriptomics and evolutionary studies reveal genomic signatures of adaptation to plant cell wall in hemibiotrophic fungi.</title>
        <authorList>
            <consortium name="DOE Joint Genome Institute"/>
            <person name="Baroncelli R."/>
            <person name="Diaz J.F."/>
            <person name="Benocci T."/>
            <person name="Peng M."/>
            <person name="Battaglia E."/>
            <person name="Haridas S."/>
            <person name="Andreopoulos W."/>
            <person name="Labutti K."/>
            <person name="Pangilinan J."/>
            <person name="Floch G.L."/>
            <person name="Makela M.R."/>
            <person name="Henrissat B."/>
            <person name="Grigoriev I.V."/>
            <person name="Crouch J.A."/>
            <person name="De Vries R.P."/>
            <person name="Sukno S.A."/>
            <person name="Thon M.R."/>
        </authorList>
    </citation>
    <scope>NUCLEOTIDE SEQUENCE</scope>
    <source>
        <strain evidence="1">CBS 125086</strain>
    </source>
</reference>
<name>A0AAD8QB05_9PEZI</name>
<gene>
    <name evidence="1" type="ORF">LY79DRAFT_138654</name>
</gene>
<dbReference type="Proteomes" id="UP001230504">
    <property type="component" value="Unassembled WGS sequence"/>
</dbReference>
<evidence type="ECO:0000313" key="1">
    <source>
        <dbReference type="EMBL" id="KAK1599348.1"/>
    </source>
</evidence>
<proteinExistence type="predicted"/>
<evidence type="ECO:0000313" key="2">
    <source>
        <dbReference type="Proteomes" id="UP001230504"/>
    </source>
</evidence>
<keyword evidence="2" id="KW-1185">Reference proteome</keyword>
<sequence>MIVFRLHAVITITDQPKTWFSSLAIEALRKKSTKVAMGAYRSKTVSEYGDGFEEILAQYRTPQTEDTELDNAEAMSIGSSTLYSESGIFHIPEDKEEIKQLLGEMDEETMEPDRVDIHV</sequence>
<dbReference type="AlphaFoldDB" id="A0AAD8QB05"/>
<accession>A0AAD8QB05</accession>
<comment type="caution">
    <text evidence="1">The sequence shown here is derived from an EMBL/GenBank/DDBJ whole genome shotgun (WGS) entry which is preliminary data.</text>
</comment>
<dbReference type="GeneID" id="85435175"/>
<protein>
    <submittedName>
        <fullName evidence="1">Uncharacterized protein</fullName>
    </submittedName>
</protein>